<proteinExistence type="inferred from homology"/>
<dbReference type="SUPFAM" id="SSF52540">
    <property type="entry name" value="P-loop containing nucleoside triphosphate hydrolases"/>
    <property type="match status" value="2"/>
</dbReference>
<dbReference type="Proteomes" id="UP000593570">
    <property type="component" value="Unassembled WGS sequence"/>
</dbReference>
<keyword evidence="1" id="KW-0233">DNA recombination</keyword>
<feature type="domain" description="DNA helicase Pif1-like DEAD-box helicase" evidence="2">
    <location>
        <begin position="303"/>
        <end position="465"/>
    </location>
</feature>
<keyword evidence="1" id="KW-0347">Helicase</keyword>
<dbReference type="GO" id="GO:0005524">
    <property type="term" value="F:ATP binding"/>
    <property type="evidence" value="ECO:0007669"/>
    <property type="project" value="UniProtKB-KW"/>
</dbReference>
<organism evidence="3 4">
    <name type="scientific">Fusarium oxysporum f. sp. conglutinans</name>
    <dbReference type="NCBI Taxonomy" id="100902"/>
    <lineage>
        <taxon>Eukaryota</taxon>
        <taxon>Fungi</taxon>
        <taxon>Dikarya</taxon>
        <taxon>Ascomycota</taxon>
        <taxon>Pezizomycotina</taxon>
        <taxon>Sordariomycetes</taxon>
        <taxon>Hypocreomycetidae</taxon>
        <taxon>Hypocreales</taxon>
        <taxon>Nectriaceae</taxon>
        <taxon>Fusarium</taxon>
        <taxon>Fusarium oxysporum species complex</taxon>
    </lineage>
</organism>
<dbReference type="InterPro" id="IPR051055">
    <property type="entry name" value="PIF1_helicase"/>
</dbReference>
<evidence type="ECO:0000256" key="1">
    <source>
        <dbReference type="RuleBase" id="RU363044"/>
    </source>
</evidence>
<protein>
    <recommendedName>
        <fullName evidence="1">ATP-dependent DNA helicase</fullName>
        <ecNumber evidence="1">5.6.2.3</ecNumber>
    </recommendedName>
</protein>
<comment type="catalytic activity">
    <reaction evidence="1">
        <text>ATP + H2O = ADP + phosphate + H(+)</text>
        <dbReference type="Rhea" id="RHEA:13065"/>
        <dbReference type="ChEBI" id="CHEBI:15377"/>
        <dbReference type="ChEBI" id="CHEBI:15378"/>
        <dbReference type="ChEBI" id="CHEBI:30616"/>
        <dbReference type="ChEBI" id="CHEBI:43474"/>
        <dbReference type="ChEBI" id="CHEBI:456216"/>
        <dbReference type="EC" id="5.6.2.3"/>
    </reaction>
</comment>
<comment type="cofactor">
    <cofactor evidence="1">
        <name>Mg(2+)</name>
        <dbReference type="ChEBI" id="CHEBI:18420"/>
    </cofactor>
</comment>
<keyword evidence="1" id="KW-0234">DNA repair</keyword>
<dbReference type="GO" id="GO:0043139">
    <property type="term" value="F:5'-3' DNA helicase activity"/>
    <property type="evidence" value="ECO:0007669"/>
    <property type="project" value="UniProtKB-EC"/>
</dbReference>
<comment type="similarity">
    <text evidence="1">Belongs to the helicase family.</text>
</comment>
<evidence type="ECO:0000313" key="3">
    <source>
        <dbReference type="EMBL" id="KAF6527875.1"/>
    </source>
</evidence>
<keyword evidence="1" id="KW-0067">ATP-binding</keyword>
<dbReference type="EC" id="5.6.2.3" evidence="1"/>
<dbReference type="GO" id="GO:0006281">
    <property type="term" value="P:DNA repair"/>
    <property type="evidence" value="ECO:0007669"/>
    <property type="project" value="UniProtKB-KW"/>
</dbReference>
<sequence length="1112" mass="127106">MEKRTDSYASLGRQILPYVSHHNPLLSFASRLMNKLLAERDFSGQEICHVLLNCELQEGTRVVRAVDCRPYEQQGRSLRLQGDHDDAEVVGIYDKYLSRPPLHEELTYLDFLANWNTSKRDGTKWTRWGRQAKPRVLYYFPRYSSNRQHDQYDNFCRVKLMLAHPHRDPNQLRKVNGVEYASYALAAEFCYGNHQHPDDYYGTPNTDERRPDPDQFEREFHEPDLVEEDWLELARQLPDCPPSQEAINLLGRRDIDIQYDWTPHVGRYADPGIVQGDYWRQRIEQDRLDMDVEDLPLEVRDTLNPEQRIVYDTFVGHFQCGSEEQILLHVDGGGGTGKSYMIKVLSSHLQRLAGDRPSPIWRAAPTGIASNQIMGTTLHSLLRLPVDRAFTELSPADANAIQKKLRDVRYLVIDEKSMLGLRQLSWVDKRLRQVFPGRAADFFGGMSIILVGDFFQLPPVANKPLYFDGPLKDLHEVSGQAAYRAFNHTVFLKKVERQQGDDQAGFRLALEELRGLRLSIESWKLLSQRVQAKLSQCEVDKFDTTLRIYSKKARVNEYNYDHLVRLKQPAIQVMAKNIGNGADKATSEQAGNLAGQFPVCIGARLMITQNIWQPAGLVNGAQGIVYDIGWAPGADTHRDPPREVVPILPVKRDFFLGTSACTRKQFPLTVSYAITVHKSQSITVDKMVTDLSERDFQTGLSYVAVSRVKMLEGLMIDAPFERASLHYDKLPDGILMKYINRNAVLHFALFVPWEKFQGEPADDIPRLWRRFQEQLSDRVRSYVHNITLLRVSVEDARADRKIQGLDQDFEEIVDAHAFGDQREEEDGTRADEENTDSQEYYNAFLGVLTAVRRSEIKDMPVGGLTLASVDSRLRLYRDDAHRPFGGIPIVIFFGDFFQFDPVRQTSLLLSEPREHSRQRPESLAKHVAAHKLFLQFTTVVMLREQVRTAGCARLRGFLRRLRNGQQTELDFQRLYRRLYNQASQPSFANGLRAVTPLNQDRWDLNMAAIVQWARAQGKHISIFVAKHDTKAGKRLRVEELCDVLRYGDHSQLPTPGLFFYAQGMPVVVTRNQLTGLKLVNGAPFKAVDIFPDLACSTIALASDVTLHLGQCG</sequence>
<gene>
    <name evidence="3" type="ORF">HZS61_008177</name>
</gene>
<dbReference type="GO" id="GO:0016787">
    <property type="term" value="F:hydrolase activity"/>
    <property type="evidence" value="ECO:0007669"/>
    <property type="project" value="UniProtKB-KW"/>
</dbReference>
<accession>A0A8H6H2D8</accession>
<dbReference type="EMBL" id="JACDXP010000002">
    <property type="protein sequence ID" value="KAF6527875.1"/>
    <property type="molecule type" value="Genomic_DNA"/>
</dbReference>
<evidence type="ECO:0000259" key="2">
    <source>
        <dbReference type="Pfam" id="PF05970"/>
    </source>
</evidence>
<keyword evidence="1" id="KW-0547">Nucleotide-binding</keyword>
<keyword evidence="1" id="KW-0227">DNA damage</keyword>
<dbReference type="PANTHER" id="PTHR47642">
    <property type="entry name" value="ATP-DEPENDENT DNA HELICASE"/>
    <property type="match status" value="1"/>
</dbReference>
<dbReference type="InterPro" id="IPR027417">
    <property type="entry name" value="P-loop_NTPase"/>
</dbReference>
<dbReference type="Pfam" id="PF05970">
    <property type="entry name" value="PIF1"/>
    <property type="match status" value="1"/>
</dbReference>
<dbReference type="GO" id="GO:0000723">
    <property type="term" value="P:telomere maintenance"/>
    <property type="evidence" value="ECO:0007669"/>
    <property type="project" value="InterPro"/>
</dbReference>
<dbReference type="PANTHER" id="PTHR47642:SF6">
    <property type="entry name" value="ATP-DEPENDENT DNA HELICASE"/>
    <property type="match status" value="1"/>
</dbReference>
<dbReference type="InterPro" id="IPR010285">
    <property type="entry name" value="DNA_helicase_pif1-like_DEAD"/>
</dbReference>
<reference evidence="3 4" key="1">
    <citation type="journal article" date="2020" name="bioRxiv">
        <title>A chromosome-scale genome assembly for the Fusarium oxysporum strain Fo5176 to establish a model Arabidopsis-fungal pathosystem.</title>
        <authorList>
            <person name="Fokkens L."/>
            <person name="Guo L."/>
            <person name="Dora S."/>
            <person name="Wang B."/>
            <person name="Ye K."/>
            <person name="Sanchez-Rodriguez C."/>
            <person name="Croll D."/>
        </authorList>
    </citation>
    <scope>NUCLEOTIDE SEQUENCE [LARGE SCALE GENOMIC DNA]</scope>
    <source>
        <strain evidence="3 4">Fo5176</strain>
    </source>
</reference>
<dbReference type="Gene3D" id="3.40.50.300">
    <property type="entry name" value="P-loop containing nucleotide triphosphate hydrolases"/>
    <property type="match status" value="1"/>
</dbReference>
<keyword evidence="1" id="KW-0378">Hydrolase</keyword>
<dbReference type="GO" id="GO:0006310">
    <property type="term" value="P:DNA recombination"/>
    <property type="evidence" value="ECO:0007669"/>
    <property type="project" value="UniProtKB-KW"/>
</dbReference>
<dbReference type="AlphaFoldDB" id="A0A8H6H2D8"/>
<evidence type="ECO:0000313" key="4">
    <source>
        <dbReference type="Proteomes" id="UP000593570"/>
    </source>
</evidence>
<comment type="caution">
    <text evidence="3">The sequence shown here is derived from an EMBL/GenBank/DDBJ whole genome shotgun (WGS) entry which is preliminary data.</text>
</comment>
<dbReference type="CDD" id="cd18809">
    <property type="entry name" value="SF1_C_RecD"/>
    <property type="match status" value="1"/>
</dbReference>
<name>A0A8H6H2D8_FUSOX</name>